<protein>
    <submittedName>
        <fullName evidence="2">Uncharacterized protein</fullName>
    </submittedName>
</protein>
<dbReference type="Pfam" id="PF26262">
    <property type="entry name" value="DUF8066"/>
    <property type="match status" value="1"/>
</dbReference>
<proteinExistence type="predicted"/>
<feature type="transmembrane region" description="Helical" evidence="1">
    <location>
        <begin position="36"/>
        <end position="56"/>
    </location>
</feature>
<dbReference type="STRING" id="1457250.GCA_000755225_00247"/>
<dbReference type="GeneID" id="39847439"/>
<reference evidence="2 3" key="1">
    <citation type="journal article" date="2019" name="Nat. Commun.">
        <title>A new type of DNA phosphorothioation-based antiviral system in archaea.</title>
        <authorList>
            <person name="Xiong L."/>
            <person name="Liu S."/>
            <person name="Chen S."/>
            <person name="Xiao Y."/>
            <person name="Zhu B."/>
            <person name="Gao Y."/>
            <person name="Zhang Y."/>
            <person name="Chen B."/>
            <person name="Luo J."/>
            <person name="Deng Z."/>
            <person name="Chen X."/>
            <person name="Wang L."/>
            <person name="Chen S."/>
        </authorList>
    </citation>
    <scope>NUCLEOTIDE SEQUENCE [LARGE SCALE GENOMIC DNA]</scope>
    <source>
        <strain evidence="2 3">CBA1105</strain>
    </source>
</reference>
<evidence type="ECO:0000313" key="2">
    <source>
        <dbReference type="EMBL" id="QCC50861.1"/>
    </source>
</evidence>
<evidence type="ECO:0000256" key="1">
    <source>
        <dbReference type="SAM" id="Phobius"/>
    </source>
</evidence>
<keyword evidence="3" id="KW-1185">Reference proteome</keyword>
<dbReference type="Proteomes" id="UP000296706">
    <property type="component" value="Chromosome"/>
</dbReference>
<sequence length="68" mass="7551">MTDWLPMPLSRRWLAALGVVYVLLVAYSVLYAGTLLLGVLGPLVAAASLYLLWRFLVLVRSFERVAGE</sequence>
<keyword evidence="1" id="KW-0812">Transmembrane</keyword>
<organism evidence="2 3">
    <name type="scientific">Halapricum salinum</name>
    <dbReference type="NCBI Taxonomy" id="1457250"/>
    <lineage>
        <taxon>Archaea</taxon>
        <taxon>Methanobacteriati</taxon>
        <taxon>Methanobacteriota</taxon>
        <taxon>Stenosarchaea group</taxon>
        <taxon>Halobacteria</taxon>
        <taxon>Halobacteriales</taxon>
        <taxon>Haloarculaceae</taxon>
        <taxon>Halapricum</taxon>
    </lineage>
</organism>
<keyword evidence="1" id="KW-1133">Transmembrane helix</keyword>
<dbReference type="EMBL" id="CP031310">
    <property type="protein sequence ID" value="QCC50861.1"/>
    <property type="molecule type" value="Genomic_DNA"/>
</dbReference>
<keyword evidence="1" id="KW-0472">Membrane</keyword>
<name>A0A4D6HBH6_9EURY</name>
<dbReference type="AlphaFoldDB" id="A0A4D6HBH6"/>
<gene>
    <name evidence="2" type="ORF">DV733_06205</name>
</gene>
<evidence type="ECO:0000313" key="3">
    <source>
        <dbReference type="Proteomes" id="UP000296706"/>
    </source>
</evidence>
<dbReference type="RefSeq" id="WP_049995581.1">
    <property type="nucleotide sequence ID" value="NZ_CP031310.1"/>
</dbReference>
<feature type="transmembrane region" description="Helical" evidence="1">
    <location>
        <begin position="12"/>
        <end position="30"/>
    </location>
</feature>
<accession>A0A4D6HBH6</accession>
<dbReference type="InterPro" id="IPR058379">
    <property type="entry name" value="DUF8066"/>
</dbReference>
<dbReference type="KEGG" id="hsn:DV733_06205"/>